<gene>
    <name evidence="9" type="ORF">AAAT34_06610</name>
</gene>
<dbReference type="Proteomes" id="UP001487296">
    <property type="component" value="Unassembled WGS sequence"/>
</dbReference>
<keyword evidence="10" id="KW-1185">Reference proteome</keyword>
<dbReference type="RefSeq" id="WP_215759808.1">
    <property type="nucleotide sequence ID" value="NZ_JAHKBE010000021.1"/>
</dbReference>
<evidence type="ECO:0000256" key="3">
    <source>
        <dbReference type="ARBA" id="ARBA00022729"/>
    </source>
</evidence>
<keyword evidence="3 7" id="KW-0732">Signal</keyword>
<evidence type="ECO:0000313" key="9">
    <source>
        <dbReference type="EMBL" id="MEQ2486724.1"/>
    </source>
</evidence>
<feature type="domain" description="RagB/SusD" evidence="8">
    <location>
        <begin position="440"/>
        <end position="529"/>
    </location>
</feature>
<evidence type="ECO:0000256" key="5">
    <source>
        <dbReference type="ARBA" id="ARBA00023237"/>
    </source>
</evidence>
<evidence type="ECO:0000259" key="8">
    <source>
        <dbReference type="Pfam" id="PF07980"/>
    </source>
</evidence>
<organism evidence="9 10">
    <name type="scientific">Hallella faecis</name>
    <dbReference type="NCBI Taxonomy" id="2841596"/>
    <lineage>
        <taxon>Bacteria</taxon>
        <taxon>Pseudomonadati</taxon>
        <taxon>Bacteroidota</taxon>
        <taxon>Bacteroidia</taxon>
        <taxon>Bacteroidales</taxon>
        <taxon>Prevotellaceae</taxon>
        <taxon>Hallella</taxon>
    </lineage>
</organism>
<evidence type="ECO:0000313" key="10">
    <source>
        <dbReference type="Proteomes" id="UP001487296"/>
    </source>
</evidence>
<dbReference type="InterPro" id="IPR011990">
    <property type="entry name" value="TPR-like_helical_dom_sf"/>
</dbReference>
<accession>A0ABV1FQV6</accession>
<evidence type="ECO:0000256" key="2">
    <source>
        <dbReference type="ARBA" id="ARBA00006275"/>
    </source>
</evidence>
<dbReference type="PROSITE" id="PS51257">
    <property type="entry name" value="PROKAR_LIPOPROTEIN"/>
    <property type="match status" value="1"/>
</dbReference>
<evidence type="ECO:0000256" key="7">
    <source>
        <dbReference type="SAM" id="SignalP"/>
    </source>
</evidence>
<evidence type="ECO:0000256" key="4">
    <source>
        <dbReference type="ARBA" id="ARBA00023136"/>
    </source>
</evidence>
<feature type="chain" id="PRO_5046396113" evidence="7">
    <location>
        <begin position="24"/>
        <end position="577"/>
    </location>
</feature>
<keyword evidence="4" id="KW-0472">Membrane</keyword>
<proteinExistence type="inferred from homology"/>
<dbReference type="SUPFAM" id="SSF48452">
    <property type="entry name" value="TPR-like"/>
    <property type="match status" value="1"/>
</dbReference>
<dbReference type="Gene3D" id="1.25.40.390">
    <property type="match status" value="1"/>
</dbReference>
<dbReference type="InterPro" id="IPR012944">
    <property type="entry name" value="SusD_RagB_dom"/>
</dbReference>
<evidence type="ECO:0000256" key="1">
    <source>
        <dbReference type="ARBA" id="ARBA00004442"/>
    </source>
</evidence>
<feature type="signal peptide" evidence="7">
    <location>
        <begin position="1"/>
        <end position="23"/>
    </location>
</feature>
<dbReference type="Pfam" id="PF07980">
    <property type="entry name" value="SusD_RagB"/>
    <property type="match status" value="1"/>
</dbReference>
<keyword evidence="5" id="KW-0998">Cell outer membrane</keyword>
<name>A0ABV1FQV6_9BACT</name>
<comment type="caution">
    <text evidence="9">The sequence shown here is derived from an EMBL/GenBank/DDBJ whole genome shotgun (WGS) entry which is preliminary data.</text>
</comment>
<sequence>MKRYIKNMLLASAAVMTLCGLSACIDETVPTDEATPATIKTDSKSLSYLANSLPSFLTTWNTYNSGDYTQDWGYPCQMYMRDLLCADFPQSDNSFNYWDYIEDGSSLRYAYYYTFYYYYVFIKNANGVISVGKDAVDGGNEAAKKYLGQGYGYRAMLYLDMERLFEYKKTGVSYLDKQADSIGCMGITIPIVTDKTSKVELKNNPCAPFYTMNRFIMTDLNRAEENLAGYNREHKAFMDQSVIYGLKTRLWLDMATRFEKNPADLQKQIEAENADDGYDNLGISSALECYQKAAYYAQQAIGAGNYTPLTEEQWSDPDQGFNTANNSWMLGTLINSKEQINELFWYTFLGYMASEADWGMCTPTYRAYRCISKGLYDKIGTGDWRRPSWINPGDAGKTTVPAGYKTKVTGEKWSTLPAYANLKFRSGSGNLTDLTVGLIASLPIMRVEEMYFDYFECIAHTQGVAAAAQELEKWVNQYRYKDGSYKCTATNMNDFIDALMVQRRIELWGEGLVFFDYKRLNLPVIRKYAGSNYASTMQLNSYAGYVAPWMNYIISEYERNHNAAVVIGPNTSGAITP</sequence>
<evidence type="ECO:0000256" key="6">
    <source>
        <dbReference type="SAM" id="Coils"/>
    </source>
</evidence>
<reference evidence="9 10" key="1">
    <citation type="submission" date="2024-04" db="EMBL/GenBank/DDBJ databases">
        <title>Human intestinal bacterial collection.</title>
        <authorList>
            <person name="Pauvert C."/>
            <person name="Hitch T.C.A."/>
            <person name="Clavel T."/>
        </authorList>
    </citation>
    <scope>NUCLEOTIDE SEQUENCE [LARGE SCALE GENOMIC DNA]</scope>
    <source>
        <strain evidence="9 10">CLA-AA-H145</strain>
    </source>
</reference>
<keyword evidence="6" id="KW-0175">Coiled coil</keyword>
<comment type="subcellular location">
    <subcellularLocation>
        <location evidence="1">Cell outer membrane</location>
    </subcellularLocation>
</comment>
<comment type="similarity">
    <text evidence="2">Belongs to the SusD family.</text>
</comment>
<protein>
    <submittedName>
        <fullName evidence="9">RagB/SusD family nutrient uptake outer membrane protein</fullName>
    </submittedName>
</protein>
<dbReference type="EMBL" id="JBBNFP010000021">
    <property type="protein sequence ID" value="MEQ2486724.1"/>
    <property type="molecule type" value="Genomic_DNA"/>
</dbReference>
<feature type="coiled-coil region" evidence="6">
    <location>
        <begin position="213"/>
        <end position="240"/>
    </location>
</feature>